<dbReference type="PANTHER" id="PTHR12701:SF20">
    <property type="entry name" value="ENDOPLASMIC RETICULUM TRANSMEMBRANE PROTEIN"/>
    <property type="match status" value="1"/>
</dbReference>
<keyword evidence="2 5" id="KW-0812">Transmembrane</keyword>
<dbReference type="GO" id="GO:0006888">
    <property type="term" value="P:endoplasmic reticulum to Golgi vesicle-mediated transport"/>
    <property type="evidence" value="ECO:0007669"/>
    <property type="project" value="UniProtKB-UniRule"/>
</dbReference>
<keyword evidence="5" id="KW-0653">Protein transport</keyword>
<sequence length="129" mass="14797">MGLQWVILTGVVAAEALLAALVTLPAPRAIRSRIVALASFLLQPAASVLPFAAFQLLDIRWKNEHRLMCTSEICTIEERTRYEKSIFKAQRNVLLCISACLLYWCIFRICQYHKEIKELEETEKSLKEE</sequence>
<keyword evidence="5" id="KW-0931">ER-Golgi transport</keyword>
<evidence type="ECO:0000256" key="3">
    <source>
        <dbReference type="ARBA" id="ARBA00022989"/>
    </source>
</evidence>
<evidence type="ECO:0000313" key="7">
    <source>
        <dbReference type="EMBL" id="KAG6529371.1"/>
    </source>
</evidence>
<accession>A0A8J5I643</accession>
<evidence type="ECO:0000256" key="4">
    <source>
        <dbReference type="ARBA" id="ARBA00023136"/>
    </source>
</evidence>
<evidence type="ECO:0000256" key="1">
    <source>
        <dbReference type="ARBA" id="ARBA00004141"/>
    </source>
</evidence>
<dbReference type="Proteomes" id="UP000734854">
    <property type="component" value="Unassembled WGS sequence"/>
</dbReference>
<dbReference type="PANTHER" id="PTHR12701">
    <property type="entry name" value="BCR-ASSOCIATED PROTEIN, BAP"/>
    <property type="match status" value="1"/>
</dbReference>
<dbReference type="InterPro" id="IPR008417">
    <property type="entry name" value="BAP29/BAP31"/>
</dbReference>
<protein>
    <recommendedName>
        <fullName evidence="5">Endoplasmic reticulum transmembrane protein</fullName>
    </recommendedName>
</protein>
<name>A0A8J5I643_ZINOF</name>
<dbReference type="AlphaFoldDB" id="A0A8J5I643"/>
<dbReference type="GO" id="GO:0006886">
    <property type="term" value="P:intracellular protein transport"/>
    <property type="evidence" value="ECO:0007669"/>
    <property type="project" value="UniProtKB-UniRule"/>
</dbReference>
<proteinExistence type="inferred from homology"/>
<dbReference type="EMBL" id="JACMSC010000003">
    <property type="protein sequence ID" value="KAG6529371.1"/>
    <property type="molecule type" value="Genomic_DNA"/>
</dbReference>
<keyword evidence="8" id="KW-1185">Reference proteome</keyword>
<keyword evidence="4 5" id="KW-0472">Membrane</keyword>
<keyword evidence="5" id="KW-0813">Transport</keyword>
<feature type="transmembrane region" description="Helical" evidence="5">
    <location>
        <begin position="92"/>
        <end position="110"/>
    </location>
</feature>
<organism evidence="7 8">
    <name type="scientific">Zingiber officinale</name>
    <name type="common">Ginger</name>
    <name type="synonym">Amomum zingiber</name>
    <dbReference type="NCBI Taxonomy" id="94328"/>
    <lineage>
        <taxon>Eukaryota</taxon>
        <taxon>Viridiplantae</taxon>
        <taxon>Streptophyta</taxon>
        <taxon>Embryophyta</taxon>
        <taxon>Tracheophyta</taxon>
        <taxon>Spermatophyta</taxon>
        <taxon>Magnoliopsida</taxon>
        <taxon>Liliopsida</taxon>
        <taxon>Zingiberales</taxon>
        <taxon>Zingiberaceae</taxon>
        <taxon>Zingiber</taxon>
    </lineage>
</organism>
<feature type="transmembrane region" description="Helical" evidence="5">
    <location>
        <begin position="6"/>
        <end position="27"/>
    </location>
</feature>
<comment type="function">
    <text evidence="5">May play a role in anterograde transport of membrane proteins from the endoplasmic reticulum to the Golgi.</text>
</comment>
<dbReference type="Pfam" id="PF05529">
    <property type="entry name" value="Bap31"/>
    <property type="match status" value="1"/>
</dbReference>
<comment type="subcellular location">
    <subcellularLocation>
        <location evidence="5">Endoplasmic reticulum membrane</location>
        <topology evidence="5">Multi-pass membrane protein</topology>
    </subcellularLocation>
    <subcellularLocation>
        <location evidence="1">Membrane</location>
        <topology evidence="1">Multi-pass membrane protein</topology>
    </subcellularLocation>
</comment>
<dbReference type="GO" id="GO:0005789">
    <property type="term" value="C:endoplasmic reticulum membrane"/>
    <property type="evidence" value="ECO:0007669"/>
    <property type="project" value="UniProtKB-SubCell"/>
</dbReference>
<dbReference type="GO" id="GO:0070973">
    <property type="term" value="P:protein localization to endoplasmic reticulum exit site"/>
    <property type="evidence" value="ECO:0007669"/>
    <property type="project" value="UniProtKB-UniRule"/>
</dbReference>
<gene>
    <name evidence="7" type="ORF">ZIOFF_011569</name>
</gene>
<evidence type="ECO:0000256" key="2">
    <source>
        <dbReference type="ARBA" id="ARBA00022692"/>
    </source>
</evidence>
<comment type="caution">
    <text evidence="7">The sequence shown here is derived from an EMBL/GenBank/DDBJ whole genome shotgun (WGS) entry which is preliminary data.</text>
</comment>
<evidence type="ECO:0000313" key="8">
    <source>
        <dbReference type="Proteomes" id="UP000734854"/>
    </source>
</evidence>
<dbReference type="InterPro" id="IPR040463">
    <property type="entry name" value="BAP29/BAP31_N"/>
</dbReference>
<dbReference type="OrthoDB" id="1901634at2759"/>
<feature type="domain" description="BAP29/BAP31 transmembrane" evidence="6">
    <location>
        <begin position="1"/>
        <end position="124"/>
    </location>
</feature>
<reference evidence="7 8" key="1">
    <citation type="submission" date="2020-08" db="EMBL/GenBank/DDBJ databases">
        <title>Plant Genome Project.</title>
        <authorList>
            <person name="Zhang R.-G."/>
        </authorList>
    </citation>
    <scope>NUCLEOTIDE SEQUENCE [LARGE SCALE GENOMIC DNA]</scope>
    <source>
        <tissue evidence="7">Rhizome</tissue>
    </source>
</reference>
<comment type="similarity">
    <text evidence="5">Belongs to the BCAP29/BCAP31 family.</text>
</comment>
<evidence type="ECO:0000259" key="6">
    <source>
        <dbReference type="Pfam" id="PF05529"/>
    </source>
</evidence>
<evidence type="ECO:0000256" key="5">
    <source>
        <dbReference type="RuleBase" id="RU367026"/>
    </source>
</evidence>
<keyword evidence="3 5" id="KW-1133">Transmembrane helix</keyword>
<feature type="transmembrane region" description="Helical" evidence="5">
    <location>
        <begin position="34"/>
        <end position="57"/>
    </location>
</feature>
<keyword evidence="5" id="KW-0256">Endoplasmic reticulum</keyword>